<dbReference type="EMBL" id="CP048113">
    <property type="protein sequence ID" value="QHS61252.1"/>
    <property type="molecule type" value="Genomic_DNA"/>
</dbReference>
<reference evidence="2 3" key="1">
    <citation type="submission" date="2020-01" db="EMBL/GenBank/DDBJ databases">
        <title>Complete genome sequence of Chitinophaga sp. H33E-04 isolated from quinoa roots.</title>
        <authorList>
            <person name="Weon H.-Y."/>
            <person name="Lee S.A."/>
        </authorList>
    </citation>
    <scope>NUCLEOTIDE SEQUENCE [LARGE SCALE GENOMIC DNA]</scope>
    <source>
        <strain evidence="2 3">H33E-04</strain>
    </source>
</reference>
<accession>A0A6B9ZFM2</accession>
<dbReference type="KEGG" id="chih:GWR21_17100"/>
<organism evidence="2 3">
    <name type="scientific">Chitinophaga agri</name>
    <dbReference type="NCBI Taxonomy" id="2703787"/>
    <lineage>
        <taxon>Bacteria</taxon>
        <taxon>Pseudomonadati</taxon>
        <taxon>Bacteroidota</taxon>
        <taxon>Chitinophagia</taxon>
        <taxon>Chitinophagales</taxon>
        <taxon>Chitinophagaceae</taxon>
        <taxon>Chitinophaga</taxon>
    </lineage>
</organism>
<dbReference type="RefSeq" id="WP_162332926.1">
    <property type="nucleotide sequence ID" value="NZ_CP048113.1"/>
</dbReference>
<dbReference type="Proteomes" id="UP000476411">
    <property type="component" value="Chromosome"/>
</dbReference>
<feature type="region of interest" description="Disordered" evidence="1">
    <location>
        <begin position="115"/>
        <end position="134"/>
    </location>
</feature>
<sequence>MDKKNKPSQKEHPVIYTYIYERELEDINRLKKSVESKPLNFDKKGQDMDSNKVIIRFDFFNGELNPVYKTKVDKVSTSEVKPVAVQAGNNVAKAKVTKAKNEIVVKTNKTTVSPKVAQGIKKGATTKQPPKKTR</sequence>
<gene>
    <name evidence="2" type="ORF">GWR21_17100</name>
</gene>
<keyword evidence="3" id="KW-1185">Reference proteome</keyword>
<evidence type="ECO:0000313" key="3">
    <source>
        <dbReference type="Proteomes" id="UP000476411"/>
    </source>
</evidence>
<evidence type="ECO:0000256" key="1">
    <source>
        <dbReference type="SAM" id="MobiDB-lite"/>
    </source>
</evidence>
<protein>
    <submittedName>
        <fullName evidence="2">Uncharacterized protein</fullName>
    </submittedName>
</protein>
<evidence type="ECO:0000313" key="2">
    <source>
        <dbReference type="EMBL" id="QHS61252.1"/>
    </source>
</evidence>
<proteinExistence type="predicted"/>
<dbReference type="AlphaFoldDB" id="A0A6B9ZFM2"/>
<name>A0A6B9ZFM2_9BACT</name>